<evidence type="ECO:0000313" key="2">
    <source>
        <dbReference type="EMBL" id="NQE34974.1"/>
    </source>
</evidence>
<accession>A0ABX2CX48</accession>
<dbReference type="Gene3D" id="3.40.50.300">
    <property type="entry name" value="P-loop containing nucleotide triphosphate hydrolases"/>
    <property type="match status" value="1"/>
</dbReference>
<keyword evidence="3" id="KW-1185">Reference proteome</keyword>
<evidence type="ECO:0000313" key="3">
    <source>
        <dbReference type="Proteomes" id="UP000702425"/>
    </source>
</evidence>
<sequence>MSKILLESFRTAYANMELSPLITPKEVKNFRVEYGTEVLEQLEQLVEDDPSGRGKIIFSGHRGCGKSTLLAEFCRQMDDRYFTVFFSISDLIEMSDVNHINILFAIAVQLMDAAEKQQIPIKKSTKDSFEKWFATKTKTTIDELGASGSVGFDLFKMITGKLKADATIREEIKQEFIRKVSDLVATINEIAAVVQEGAKKDVIVVIDDLDKLDLGVVRQVYQEHIKALFLPNFRMILTTPISALRDVSLAATVETETNDQIVFMPVTKLFKRGESRNADAVAMAEPAARLKEILAKRLGSELIEPETLERVVAYSGGVLRELIRIANECCRICLRLVRRNPEAAVKINAEVFEEAINKLRIDFDTRLGTTDYEMLIATYRDFKPADPKAQGFLDLLHGLYVLEYRNGVLWYDIHPIVLELLKQRDDFPRE</sequence>
<organism evidence="2 3">
    <name type="scientific">Microcoleus asticus IPMA8</name>
    <dbReference type="NCBI Taxonomy" id="2563858"/>
    <lineage>
        <taxon>Bacteria</taxon>
        <taxon>Bacillati</taxon>
        <taxon>Cyanobacteriota</taxon>
        <taxon>Cyanophyceae</taxon>
        <taxon>Oscillatoriophycideae</taxon>
        <taxon>Oscillatoriales</taxon>
        <taxon>Microcoleaceae</taxon>
        <taxon>Microcoleus</taxon>
        <taxon>Microcoleus asticus</taxon>
    </lineage>
</organism>
<evidence type="ECO:0000259" key="1">
    <source>
        <dbReference type="Pfam" id="PF13191"/>
    </source>
</evidence>
<protein>
    <recommendedName>
        <fullName evidence="1">Orc1-like AAA ATPase domain-containing protein</fullName>
    </recommendedName>
</protein>
<comment type="caution">
    <text evidence="2">The sequence shown here is derived from an EMBL/GenBank/DDBJ whole genome shotgun (WGS) entry which is preliminary data.</text>
</comment>
<reference evidence="2 3" key="1">
    <citation type="journal article" date="2020" name="Sci. Rep.">
        <title>A novel cyanobacterial geosmin producer, revising GeoA distribution and dispersion patterns in Bacteria.</title>
        <authorList>
            <person name="Churro C."/>
            <person name="Semedo-Aguiar A.P."/>
            <person name="Silva A.D."/>
            <person name="Pereira-Leal J.B."/>
            <person name="Leite R.B."/>
        </authorList>
    </citation>
    <scope>NUCLEOTIDE SEQUENCE [LARGE SCALE GENOMIC DNA]</scope>
    <source>
        <strain evidence="2 3">IPMA8</strain>
    </source>
</reference>
<dbReference type="EMBL" id="SRRZ01000044">
    <property type="protein sequence ID" value="NQE34974.1"/>
    <property type="molecule type" value="Genomic_DNA"/>
</dbReference>
<name>A0ABX2CX48_9CYAN</name>
<dbReference type="InterPro" id="IPR027417">
    <property type="entry name" value="P-loop_NTPase"/>
</dbReference>
<feature type="domain" description="Orc1-like AAA ATPase" evidence="1">
    <location>
        <begin position="38"/>
        <end position="214"/>
    </location>
</feature>
<dbReference type="InterPro" id="IPR041664">
    <property type="entry name" value="AAA_16"/>
</dbReference>
<dbReference type="Proteomes" id="UP000702425">
    <property type="component" value="Unassembled WGS sequence"/>
</dbReference>
<gene>
    <name evidence="2" type="ORF">E5S67_02703</name>
</gene>
<dbReference type="Pfam" id="PF13191">
    <property type="entry name" value="AAA_16"/>
    <property type="match status" value="1"/>
</dbReference>
<dbReference type="SUPFAM" id="SSF52540">
    <property type="entry name" value="P-loop containing nucleoside triphosphate hydrolases"/>
    <property type="match status" value="1"/>
</dbReference>
<dbReference type="RefSeq" id="WP_172187995.1">
    <property type="nucleotide sequence ID" value="NZ_CAWPPK010000257.1"/>
</dbReference>
<proteinExistence type="predicted"/>